<accession>A0A0E0EX85</accession>
<feature type="compositionally biased region" description="Low complexity" evidence="1">
    <location>
        <begin position="15"/>
        <end position="28"/>
    </location>
</feature>
<protein>
    <submittedName>
        <fullName evidence="2">Uncharacterized protein</fullName>
    </submittedName>
</protein>
<dbReference type="HOGENOM" id="CLU_140771_0_0_1"/>
<evidence type="ECO:0000313" key="3">
    <source>
        <dbReference type="Proteomes" id="UP000008021"/>
    </source>
</evidence>
<feature type="region of interest" description="Disordered" evidence="1">
    <location>
        <begin position="1"/>
        <end position="118"/>
    </location>
</feature>
<reference evidence="2" key="1">
    <citation type="submission" date="2015-04" db="UniProtKB">
        <authorList>
            <consortium name="EnsemblPlants"/>
        </authorList>
    </citation>
    <scope>IDENTIFICATION</scope>
</reference>
<evidence type="ECO:0000256" key="1">
    <source>
        <dbReference type="SAM" id="MobiDB-lite"/>
    </source>
</evidence>
<feature type="compositionally biased region" description="Basic residues" evidence="1">
    <location>
        <begin position="1"/>
        <end position="14"/>
    </location>
</feature>
<evidence type="ECO:0000313" key="2">
    <source>
        <dbReference type="EnsemblPlants" id="OMERI10G05720.1"/>
    </source>
</evidence>
<organism evidence="2">
    <name type="scientific">Oryza meridionalis</name>
    <dbReference type="NCBI Taxonomy" id="40149"/>
    <lineage>
        <taxon>Eukaryota</taxon>
        <taxon>Viridiplantae</taxon>
        <taxon>Streptophyta</taxon>
        <taxon>Embryophyta</taxon>
        <taxon>Tracheophyta</taxon>
        <taxon>Spermatophyta</taxon>
        <taxon>Magnoliopsida</taxon>
        <taxon>Liliopsida</taxon>
        <taxon>Poales</taxon>
        <taxon>Poaceae</taxon>
        <taxon>BOP clade</taxon>
        <taxon>Oryzoideae</taxon>
        <taxon>Oryzeae</taxon>
        <taxon>Oryzinae</taxon>
        <taxon>Oryza</taxon>
    </lineage>
</organism>
<keyword evidence="3" id="KW-1185">Reference proteome</keyword>
<name>A0A0E0EX85_9ORYZ</name>
<dbReference type="AlphaFoldDB" id="A0A0E0EX85"/>
<sequence length="118" mass="12201">MAARAATRRARRRQPLPLLPSTLPLLERPPAKPGGRNDGGSGGAPYLFSRARRLGRCHNRREGKRLRRSPAARSGVGRTGSGPRTAGSGASAGGDGKDPSRSGPGEALGGGGWRRGRG</sequence>
<dbReference type="EnsemblPlants" id="OMERI10G05720.1">
    <property type="protein sequence ID" value="OMERI10G05720.1"/>
    <property type="gene ID" value="OMERI10G05720"/>
</dbReference>
<feature type="compositionally biased region" description="Gly residues" evidence="1">
    <location>
        <begin position="106"/>
        <end position="118"/>
    </location>
</feature>
<proteinExistence type="predicted"/>
<reference evidence="2" key="2">
    <citation type="submission" date="2018-05" db="EMBL/GenBank/DDBJ databases">
        <title>OmerRS3 (Oryza meridionalis Reference Sequence Version 3).</title>
        <authorList>
            <person name="Zhang J."/>
            <person name="Kudrna D."/>
            <person name="Lee S."/>
            <person name="Talag J."/>
            <person name="Welchert J."/>
            <person name="Wing R.A."/>
        </authorList>
    </citation>
    <scope>NUCLEOTIDE SEQUENCE [LARGE SCALE GENOMIC DNA]</scope>
    <source>
        <strain evidence="2">cv. OR44</strain>
    </source>
</reference>
<dbReference type="Gramene" id="OMERI10G05720.1">
    <property type="protein sequence ID" value="OMERI10G05720.1"/>
    <property type="gene ID" value="OMERI10G05720"/>
</dbReference>
<dbReference type="Proteomes" id="UP000008021">
    <property type="component" value="Chromosome 10"/>
</dbReference>
<feature type="compositionally biased region" description="Basic residues" evidence="1">
    <location>
        <begin position="50"/>
        <end position="70"/>
    </location>
</feature>